<evidence type="ECO:0000256" key="2">
    <source>
        <dbReference type="ARBA" id="ARBA00023002"/>
    </source>
</evidence>
<organism evidence="5 6">
    <name type="scientific">Isoptericola sediminis</name>
    <dbReference type="NCBI Taxonomy" id="2733572"/>
    <lineage>
        <taxon>Bacteria</taxon>
        <taxon>Bacillati</taxon>
        <taxon>Actinomycetota</taxon>
        <taxon>Actinomycetes</taxon>
        <taxon>Micrococcales</taxon>
        <taxon>Promicromonosporaceae</taxon>
        <taxon>Isoptericola</taxon>
    </lineage>
</organism>
<dbReference type="PRINTS" id="PR00080">
    <property type="entry name" value="SDRFAMILY"/>
</dbReference>
<dbReference type="Pfam" id="PF00106">
    <property type="entry name" value="adh_short"/>
    <property type="match status" value="1"/>
</dbReference>
<dbReference type="SUPFAM" id="SSF51735">
    <property type="entry name" value="NAD(P)-binding Rossmann-fold domains"/>
    <property type="match status" value="1"/>
</dbReference>
<dbReference type="PANTHER" id="PTHR24321">
    <property type="entry name" value="DEHYDROGENASES, SHORT CHAIN"/>
    <property type="match status" value="1"/>
</dbReference>
<evidence type="ECO:0000313" key="5">
    <source>
        <dbReference type="EMBL" id="NNU26808.1"/>
    </source>
</evidence>
<evidence type="ECO:0000313" key="6">
    <source>
        <dbReference type="Proteomes" id="UP000557204"/>
    </source>
</evidence>
<dbReference type="InterPro" id="IPR002347">
    <property type="entry name" value="SDR_fam"/>
</dbReference>
<sequence length="361" mass="36591">MADLTLQHTVREWLADPEGNAALTEMLAAQGQTTKALAPVKRMSFEKLIKVSRGKFSREAADQLVEQVRAAKAAGGTTAPATSPGSGAATGDTRAETPEPAEFVEEITPGRFTGQTVVVTGAASGIGRATASRVAREGGRVVAVDMTAAGLEELRAELGGSGRLPDGAEIVPVTADITDDAGVARILEAAGGSVHGLANVAGIMDRFAAVHTVDDATWDRVFAVNVTGTMKLMRAVVPGMLAAAEGRIVNVSSEAGLRGSASGAAYTASKHAVVGLTKNAAFMYTGTGVRVNAVAPGGVATGMSPQDVDEFGMGRVQSAMGLMADIAVPEQLAASISFLLSADSTNINGQVLASDGGWSAA</sequence>
<comment type="similarity">
    <text evidence="1 3">Belongs to the short-chain dehydrogenases/reductases (SDR) family.</text>
</comment>
<keyword evidence="6" id="KW-1185">Reference proteome</keyword>
<protein>
    <submittedName>
        <fullName evidence="5">SDR family NAD(P)-dependent oxidoreductase</fullName>
    </submittedName>
</protein>
<name>A0A849K0Y4_9MICO</name>
<dbReference type="PROSITE" id="PS00061">
    <property type="entry name" value="ADH_SHORT"/>
    <property type="match status" value="1"/>
</dbReference>
<evidence type="ECO:0000256" key="4">
    <source>
        <dbReference type="SAM" id="MobiDB-lite"/>
    </source>
</evidence>
<feature type="region of interest" description="Disordered" evidence="4">
    <location>
        <begin position="72"/>
        <end position="99"/>
    </location>
</feature>
<comment type="caution">
    <text evidence="5">The sequence shown here is derived from an EMBL/GenBank/DDBJ whole genome shotgun (WGS) entry which is preliminary data.</text>
</comment>
<feature type="compositionally biased region" description="Low complexity" evidence="4">
    <location>
        <begin position="72"/>
        <end position="92"/>
    </location>
</feature>
<dbReference type="AlphaFoldDB" id="A0A849K0Y4"/>
<keyword evidence="2" id="KW-0560">Oxidoreductase</keyword>
<dbReference type="FunFam" id="3.40.50.720:FF:000084">
    <property type="entry name" value="Short-chain dehydrogenase reductase"/>
    <property type="match status" value="1"/>
</dbReference>
<dbReference type="Gene3D" id="3.40.50.720">
    <property type="entry name" value="NAD(P)-binding Rossmann-like Domain"/>
    <property type="match status" value="1"/>
</dbReference>
<gene>
    <name evidence="5" type="ORF">HLI28_04515</name>
</gene>
<dbReference type="Proteomes" id="UP000557204">
    <property type="component" value="Unassembled WGS sequence"/>
</dbReference>
<dbReference type="PRINTS" id="PR00081">
    <property type="entry name" value="GDHRDH"/>
</dbReference>
<dbReference type="PANTHER" id="PTHR24321:SF8">
    <property type="entry name" value="ESTRADIOL 17-BETA-DEHYDROGENASE 8-RELATED"/>
    <property type="match status" value="1"/>
</dbReference>
<dbReference type="EMBL" id="JABFAJ010000009">
    <property type="protein sequence ID" value="NNU26808.1"/>
    <property type="molecule type" value="Genomic_DNA"/>
</dbReference>
<dbReference type="InterPro" id="IPR020904">
    <property type="entry name" value="Sc_DH/Rdtase_CS"/>
</dbReference>
<dbReference type="CDD" id="cd05233">
    <property type="entry name" value="SDR_c"/>
    <property type="match status" value="1"/>
</dbReference>
<dbReference type="RefSeq" id="WP_171246432.1">
    <property type="nucleotide sequence ID" value="NZ_JABFAJ010000009.1"/>
</dbReference>
<dbReference type="GO" id="GO:0016491">
    <property type="term" value="F:oxidoreductase activity"/>
    <property type="evidence" value="ECO:0007669"/>
    <property type="project" value="UniProtKB-KW"/>
</dbReference>
<accession>A0A849K0Y4</accession>
<proteinExistence type="inferred from homology"/>
<evidence type="ECO:0000256" key="1">
    <source>
        <dbReference type="ARBA" id="ARBA00006484"/>
    </source>
</evidence>
<evidence type="ECO:0000256" key="3">
    <source>
        <dbReference type="RuleBase" id="RU000363"/>
    </source>
</evidence>
<reference evidence="5 6" key="1">
    <citation type="submission" date="2020-05" db="EMBL/GenBank/DDBJ databases">
        <title>Genome sequence of Isoptericola sp. JC619 isolated from Chilika lagoon, India.</title>
        <authorList>
            <person name="Kumar D."/>
            <person name="Appam K."/>
            <person name="Gandham S."/>
            <person name="Uppada J."/>
            <person name="Sasikala C."/>
            <person name="Venkata Ramana C."/>
        </authorList>
    </citation>
    <scope>NUCLEOTIDE SEQUENCE [LARGE SCALE GENOMIC DNA]</scope>
    <source>
        <strain evidence="5 6">JC619</strain>
    </source>
</reference>
<dbReference type="InterPro" id="IPR036291">
    <property type="entry name" value="NAD(P)-bd_dom_sf"/>
</dbReference>